<dbReference type="GO" id="GO:0000976">
    <property type="term" value="F:transcription cis-regulatory region binding"/>
    <property type="evidence" value="ECO:0007669"/>
    <property type="project" value="TreeGrafter"/>
</dbReference>
<evidence type="ECO:0000256" key="2">
    <source>
        <dbReference type="ARBA" id="ARBA00023125"/>
    </source>
</evidence>
<dbReference type="AlphaFoldDB" id="A0A1I4SRB2"/>
<keyword evidence="2 5" id="KW-0238">DNA-binding</keyword>
<dbReference type="EMBL" id="FOTW01000027">
    <property type="protein sequence ID" value="SFM66972.1"/>
    <property type="molecule type" value="Genomic_DNA"/>
</dbReference>
<name>A0A1I4SRB2_9BURK</name>
<reference evidence="5 6" key="1">
    <citation type="submission" date="2016-10" db="EMBL/GenBank/DDBJ databases">
        <authorList>
            <person name="de Groot N.N."/>
        </authorList>
    </citation>
    <scope>NUCLEOTIDE SEQUENCE [LARGE SCALE GENOMIC DNA]</scope>
    <source>
        <strain evidence="5 6">ATCC 43154</strain>
    </source>
</reference>
<dbReference type="SMART" id="SM00342">
    <property type="entry name" value="HTH_ARAC"/>
    <property type="match status" value="1"/>
</dbReference>
<evidence type="ECO:0000256" key="3">
    <source>
        <dbReference type="ARBA" id="ARBA00023163"/>
    </source>
</evidence>
<dbReference type="RefSeq" id="WP_139236740.1">
    <property type="nucleotide sequence ID" value="NZ_FOTW01000027.1"/>
</dbReference>
<evidence type="ECO:0000313" key="5">
    <source>
        <dbReference type="EMBL" id="SFM66972.1"/>
    </source>
</evidence>
<keyword evidence="1" id="KW-0805">Transcription regulation</keyword>
<dbReference type="PANTHER" id="PTHR47894">
    <property type="entry name" value="HTH-TYPE TRANSCRIPTIONAL REGULATOR GADX"/>
    <property type="match status" value="1"/>
</dbReference>
<proteinExistence type="predicted"/>
<dbReference type="InterPro" id="IPR032687">
    <property type="entry name" value="AraC-type_N"/>
</dbReference>
<dbReference type="Gene3D" id="1.10.10.60">
    <property type="entry name" value="Homeodomain-like"/>
    <property type="match status" value="1"/>
</dbReference>
<evidence type="ECO:0000259" key="4">
    <source>
        <dbReference type="PROSITE" id="PS01124"/>
    </source>
</evidence>
<dbReference type="OrthoDB" id="6506763at2"/>
<dbReference type="PROSITE" id="PS01124">
    <property type="entry name" value="HTH_ARAC_FAMILY_2"/>
    <property type="match status" value="1"/>
</dbReference>
<dbReference type="Pfam" id="PF12833">
    <property type="entry name" value="HTH_18"/>
    <property type="match status" value="1"/>
</dbReference>
<evidence type="ECO:0000256" key="1">
    <source>
        <dbReference type="ARBA" id="ARBA00023015"/>
    </source>
</evidence>
<feature type="domain" description="HTH araC/xylS-type" evidence="4">
    <location>
        <begin position="242"/>
        <end position="340"/>
    </location>
</feature>
<dbReference type="InterPro" id="IPR009057">
    <property type="entry name" value="Homeodomain-like_sf"/>
</dbReference>
<dbReference type="PANTHER" id="PTHR47894:SF1">
    <property type="entry name" value="HTH-TYPE TRANSCRIPTIONAL REGULATOR VQSM"/>
    <property type="match status" value="1"/>
</dbReference>
<protein>
    <submittedName>
        <fullName evidence="5">AraC-type DNA-binding protein</fullName>
    </submittedName>
</protein>
<dbReference type="Pfam" id="PF12625">
    <property type="entry name" value="Arabinose_bd"/>
    <property type="match status" value="1"/>
</dbReference>
<keyword evidence="6" id="KW-1185">Reference proteome</keyword>
<dbReference type="GO" id="GO:0003700">
    <property type="term" value="F:DNA-binding transcription factor activity"/>
    <property type="evidence" value="ECO:0007669"/>
    <property type="project" value="InterPro"/>
</dbReference>
<dbReference type="SUPFAM" id="SSF46689">
    <property type="entry name" value="Homeodomain-like"/>
    <property type="match status" value="1"/>
</dbReference>
<organism evidence="5 6">
    <name type="scientific">Rugamonas rubra</name>
    <dbReference type="NCBI Taxonomy" id="758825"/>
    <lineage>
        <taxon>Bacteria</taxon>
        <taxon>Pseudomonadati</taxon>
        <taxon>Pseudomonadota</taxon>
        <taxon>Betaproteobacteria</taxon>
        <taxon>Burkholderiales</taxon>
        <taxon>Oxalobacteraceae</taxon>
        <taxon>Telluria group</taxon>
        <taxon>Rugamonas</taxon>
    </lineage>
</organism>
<evidence type="ECO:0000313" key="6">
    <source>
        <dbReference type="Proteomes" id="UP000199470"/>
    </source>
</evidence>
<gene>
    <name evidence="5" type="ORF">SAMN02982985_04903</name>
</gene>
<dbReference type="GO" id="GO:0005829">
    <property type="term" value="C:cytosol"/>
    <property type="evidence" value="ECO:0007669"/>
    <property type="project" value="TreeGrafter"/>
</dbReference>
<dbReference type="STRING" id="758825.SAMN02982985_04903"/>
<dbReference type="InterPro" id="IPR018060">
    <property type="entry name" value="HTH_AraC"/>
</dbReference>
<sequence length="349" mass="38606">MYTNHSDRSARAAPEGSVPASYVRLLFEYLARQGHDAGALLGLAVPVGATAEAAYPASQWRAMLERAADHLHDPTLGLRIGATITAAHLGPLGYVLLSSSSVPAAIERYIRYQRLVHDVSPVRCLQHNGQVVLEWDAESRSVGLLVNQCGLAAVIQFARNVTGEAIAPEAVHFVESPPDDATPYRDFFGCPVRFAQDATRIILPASLLSLPLRLADPALAAMLEQQVQAGFAALPTKDPFEQDVRQRISRHLLQGEPGLRHLAAELNTSGRTLRRLLSQHGWSYRALLDDTRKHLAEDYLRDSRLALPEVALLLGYSEQSAFNRAFLRWFNLTPRHWRLRNPDPTSHSN</sequence>
<keyword evidence="3" id="KW-0804">Transcription</keyword>
<accession>A0A1I4SRB2</accession>
<dbReference type="Proteomes" id="UP000199470">
    <property type="component" value="Unassembled WGS sequence"/>
</dbReference>